<keyword evidence="3" id="KW-1185">Reference proteome</keyword>
<reference evidence="2 3" key="1">
    <citation type="journal article" date="2016" name="Nat. Commun.">
        <title>Extremotolerant tardigrade genome and improved radiotolerance of human cultured cells by tardigrade-unique protein.</title>
        <authorList>
            <person name="Hashimoto T."/>
            <person name="Horikawa D.D."/>
            <person name="Saito Y."/>
            <person name="Kuwahara H."/>
            <person name="Kozuka-Hata H."/>
            <person name="Shin-I T."/>
            <person name="Minakuchi Y."/>
            <person name="Ohishi K."/>
            <person name="Motoyama A."/>
            <person name="Aizu T."/>
            <person name="Enomoto A."/>
            <person name="Kondo K."/>
            <person name="Tanaka S."/>
            <person name="Hara Y."/>
            <person name="Koshikawa S."/>
            <person name="Sagara H."/>
            <person name="Miura T."/>
            <person name="Yokobori S."/>
            <person name="Miyagawa K."/>
            <person name="Suzuki Y."/>
            <person name="Kubo T."/>
            <person name="Oyama M."/>
            <person name="Kohara Y."/>
            <person name="Fujiyama A."/>
            <person name="Arakawa K."/>
            <person name="Katayama T."/>
            <person name="Toyoda A."/>
            <person name="Kunieda T."/>
        </authorList>
    </citation>
    <scope>NUCLEOTIDE SEQUENCE [LARGE SCALE GENOMIC DNA]</scope>
    <source>
        <strain evidence="2 3">YOKOZUNA-1</strain>
    </source>
</reference>
<gene>
    <name evidence="2" type="primary">RvY_04576-1</name>
    <name evidence="2" type="synonym">RvY_04576.1</name>
    <name evidence="2" type="ORF">RvY_04576</name>
</gene>
<feature type="compositionally biased region" description="Low complexity" evidence="1">
    <location>
        <begin position="52"/>
        <end position="74"/>
    </location>
</feature>
<comment type="caution">
    <text evidence="2">The sequence shown here is derived from an EMBL/GenBank/DDBJ whole genome shotgun (WGS) entry which is preliminary data.</text>
</comment>
<organism evidence="2 3">
    <name type="scientific">Ramazzottius varieornatus</name>
    <name type="common">Water bear</name>
    <name type="synonym">Tardigrade</name>
    <dbReference type="NCBI Taxonomy" id="947166"/>
    <lineage>
        <taxon>Eukaryota</taxon>
        <taxon>Metazoa</taxon>
        <taxon>Ecdysozoa</taxon>
        <taxon>Tardigrada</taxon>
        <taxon>Eutardigrada</taxon>
        <taxon>Parachela</taxon>
        <taxon>Hypsibioidea</taxon>
        <taxon>Ramazzottiidae</taxon>
        <taxon>Ramazzottius</taxon>
    </lineage>
</organism>
<dbReference type="OrthoDB" id="26899at2759"/>
<evidence type="ECO:0000256" key="1">
    <source>
        <dbReference type="SAM" id="MobiDB-lite"/>
    </source>
</evidence>
<sequence length="431" mass="48655">MERLADPRKLEHIPSAQPDSDFEAFLSLGNSNNAAAAPAQNNNRNGGLFYNSQPSSHSSQPTSQSPSQAQAQSKAAKKLEDFTNKFRGALSVLTTVSDSNAFLKELQNICDISRNLIPQKRMYVTAIQGALEEFLQPEHEGGFPEDGLKEVVKELNSALEANFTMRTDIQLMEQIIALMKELPAVTPKFPRARRRSLVPKKRRTLVNDDDEEGDGEAEEEEVVDVEDEYGEVEEEEPQEDLMQAIPDEEEPEASQAHADILKPDYIQKKRQEIAVYLQPERLTIARTIEQVLDKVRTKRGYSWKIEDGELVEKEPTEDDSMLLNAVVVAPKVIQDPISKKEITEKAVRSSKCPNHHLYEEATLRPLLAQAEQTHPRGMKCAYLGCPNYIARQDLVEDEEYARFLSRAAATQQPMNEERNGQEGEETEVFFD</sequence>
<dbReference type="InterPro" id="IPR013083">
    <property type="entry name" value="Znf_RING/FYVE/PHD"/>
</dbReference>
<protein>
    <recommendedName>
        <fullName evidence="4">SP-RING-type domain-containing protein</fullName>
    </recommendedName>
</protein>
<dbReference type="Proteomes" id="UP000186922">
    <property type="component" value="Unassembled WGS sequence"/>
</dbReference>
<dbReference type="Gene3D" id="3.30.40.10">
    <property type="entry name" value="Zinc/RING finger domain, C3HC4 (zinc finger)"/>
    <property type="match status" value="1"/>
</dbReference>
<feature type="region of interest" description="Disordered" evidence="1">
    <location>
        <begin position="406"/>
        <end position="431"/>
    </location>
</feature>
<evidence type="ECO:0008006" key="4">
    <source>
        <dbReference type="Google" id="ProtNLM"/>
    </source>
</evidence>
<feature type="compositionally biased region" description="Low complexity" evidence="1">
    <location>
        <begin position="33"/>
        <end position="45"/>
    </location>
</feature>
<evidence type="ECO:0000313" key="2">
    <source>
        <dbReference type="EMBL" id="GAU92500.1"/>
    </source>
</evidence>
<feature type="compositionally biased region" description="Acidic residues" evidence="1">
    <location>
        <begin position="422"/>
        <end position="431"/>
    </location>
</feature>
<feature type="compositionally biased region" description="Acidic residues" evidence="1">
    <location>
        <begin position="207"/>
        <end position="239"/>
    </location>
</feature>
<evidence type="ECO:0000313" key="3">
    <source>
        <dbReference type="Proteomes" id="UP000186922"/>
    </source>
</evidence>
<proteinExistence type="predicted"/>
<dbReference type="AlphaFoldDB" id="A0A1D1UVE5"/>
<accession>A0A1D1UVE5</accession>
<dbReference type="EMBL" id="BDGG01000002">
    <property type="protein sequence ID" value="GAU92500.1"/>
    <property type="molecule type" value="Genomic_DNA"/>
</dbReference>
<name>A0A1D1UVE5_RAMVA</name>
<feature type="region of interest" description="Disordered" evidence="1">
    <location>
        <begin position="200"/>
        <end position="239"/>
    </location>
</feature>
<feature type="region of interest" description="Disordered" evidence="1">
    <location>
        <begin position="33"/>
        <end position="76"/>
    </location>
</feature>